<protein>
    <submittedName>
        <fullName evidence="2">Uncharacterized protein</fullName>
    </submittedName>
</protein>
<dbReference type="EMBL" id="BARW01000097">
    <property type="protein sequence ID" value="GAI70011.1"/>
    <property type="molecule type" value="Genomic_DNA"/>
</dbReference>
<keyword evidence="1" id="KW-0472">Membrane</keyword>
<feature type="transmembrane region" description="Helical" evidence="1">
    <location>
        <begin position="39"/>
        <end position="63"/>
    </location>
</feature>
<gene>
    <name evidence="2" type="ORF">S12H4_00690</name>
</gene>
<proteinExistence type="predicted"/>
<name>X1RSU3_9ZZZZ</name>
<sequence length="99" mass="11056">MSASEVSIVCRWVKACAASQAKYKVWATKSLESYGRVDYATILGPLLFGSLLTGALFFYWLNVTANLLPGKKRPAVLWVNKKTLERKKSLGGIDKRVYL</sequence>
<reference evidence="2" key="1">
    <citation type="journal article" date="2014" name="Front. Microbiol.">
        <title>High frequency of phylogenetically diverse reductive dehalogenase-homologous genes in deep subseafloor sedimentary metagenomes.</title>
        <authorList>
            <person name="Kawai M."/>
            <person name="Futagami T."/>
            <person name="Toyoda A."/>
            <person name="Takaki Y."/>
            <person name="Nishi S."/>
            <person name="Hori S."/>
            <person name="Arai W."/>
            <person name="Tsubouchi T."/>
            <person name="Morono Y."/>
            <person name="Uchiyama I."/>
            <person name="Ito T."/>
            <person name="Fujiyama A."/>
            <person name="Inagaki F."/>
            <person name="Takami H."/>
        </authorList>
    </citation>
    <scope>NUCLEOTIDE SEQUENCE</scope>
    <source>
        <strain evidence="2">Expedition CK06-06</strain>
    </source>
</reference>
<dbReference type="AlphaFoldDB" id="X1RSU3"/>
<evidence type="ECO:0000313" key="2">
    <source>
        <dbReference type="EMBL" id="GAI70011.1"/>
    </source>
</evidence>
<accession>X1RSU3</accession>
<comment type="caution">
    <text evidence="2">The sequence shown here is derived from an EMBL/GenBank/DDBJ whole genome shotgun (WGS) entry which is preliminary data.</text>
</comment>
<keyword evidence="1" id="KW-0812">Transmembrane</keyword>
<evidence type="ECO:0000256" key="1">
    <source>
        <dbReference type="SAM" id="Phobius"/>
    </source>
</evidence>
<organism evidence="2">
    <name type="scientific">marine sediment metagenome</name>
    <dbReference type="NCBI Taxonomy" id="412755"/>
    <lineage>
        <taxon>unclassified sequences</taxon>
        <taxon>metagenomes</taxon>
        <taxon>ecological metagenomes</taxon>
    </lineage>
</organism>
<keyword evidence="1" id="KW-1133">Transmembrane helix</keyword>